<feature type="region of interest" description="Disordered" evidence="1">
    <location>
        <begin position="431"/>
        <end position="450"/>
    </location>
</feature>
<feature type="compositionally biased region" description="Polar residues" evidence="1">
    <location>
        <begin position="1286"/>
        <end position="1309"/>
    </location>
</feature>
<dbReference type="GO" id="GO:0005096">
    <property type="term" value="F:GTPase activator activity"/>
    <property type="evidence" value="ECO:0007669"/>
    <property type="project" value="InterPro"/>
</dbReference>
<feature type="compositionally biased region" description="Basic and acidic residues" evidence="1">
    <location>
        <begin position="133"/>
        <end position="149"/>
    </location>
</feature>
<accession>A0A4S8MQM4</accession>
<dbReference type="PROSITE" id="PS50238">
    <property type="entry name" value="RHOGAP"/>
    <property type="match status" value="1"/>
</dbReference>
<feature type="compositionally biased region" description="Low complexity" evidence="1">
    <location>
        <begin position="978"/>
        <end position="1003"/>
    </location>
</feature>
<dbReference type="InterPro" id="IPR008936">
    <property type="entry name" value="Rho_GTPase_activation_prot"/>
</dbReference>
<dbReference type="PANTHER" id="PTHR12783">
    <property type="entry name" value="RALA BINDING PROTEIN 1 RALBP1"/>
    <property type="match status" value="1"/>
</dbReference>
<dbReference type="GO" id="GO:0007264">
    <property type="term" value="P:small GTPase-mediated signal transduction"/>
    <property type="evidence" value="ECO:0007669"/>
    <property type="project" value="InterPro"/>
</dbReference>
<dbReference type="SUPFAM" id="SSF48350">
    <property type="entry name" value="GTPase activation domain, GAP"/>
    <property type="match status" value="1"/>
</dbReference>
<feature type="domain" description="Rho-GAP" evidence="2">
    <location>
        <begin position="653"/>
        <end position="911"/>
    </location>
</feature>
<feature type="compositionally biased region" description="Polar residues" evidence="1">
    <location>
        <begin position="1115"/>
        <end position="1130"/>
    </location>
</feature>
<feature type="compositionally biased region" description="Polar residues" evidence="1">
    <location>
        <begin position="436"/>
        <end position="447"/>
    </location>
</feature>
<feature type="compositionally biased region" description="Low complexity" evidence="1">
    <location>
        <begin position="934"/>
        <end position="947"/>
    </location>
</feature>
<feature type="compositionally biased region" description="Pro residues" evidence="1">
    <location>
        <begin position="211"/>
        <end position="220"/>
    </location>
</feature>
<feature type="compositionally biased region" description="Low complexity" evidence="1">
    <location>
        <begin position="526"/>
        <end position="537"/>
    </location>
</feature>
<evidence type="ECO:0000256" key="1">
    <source>
        <dbReference type="SAM" id="MobiDB-lite"/>
    </source>
</evidence>
<dbReference type="EMBL" id="ML179051">
    <property type="protein sequence ID" value="THV05111.1"/>
    <property type="molecule type" value="Genomic_DNA"/>
</dbReference>
<sequence length="1341" mass="141786">MSNPARIRPSGWPDSSHSPSSSSTSASLSSSFSSDSAASGMHESLSDFTHSDHSASKPLPAPIPRPGRVHDLAVAAPRPRSSSLAVAMGQAYSKPSSPSSASAHLTQKGIAITAAAANTGLKLKRAFANRRKKSEDATKLFSGKDRAEEQGWTTVTSPAHLTSSSSNTTVPVEVNAPTSRNPKGGKLTLQLAAQVLSGSKRQHQKDSALSPVPPPLPPKPAVTQRNKQPLPSPPSSKVLKTDNRGSIIPISPGISSAVNFMISNDEQEKSQAKGKEITEQSDDNQKDIWRKSDSTMSHHTIRPGAGVGNRPSRPVSMAESLNSNHTVVPGNKRLSQLLADSELDTPEEDDSSFKSASEELPPAPTSTNTVKNRRSMSLNLGAISPKVNLPPPPASSAGSSADMRHTKSYPDSYTILAPSVPASETPTLTRAAASGVMSQSNNHTHSPGANIRGRLAALTSSGSNPRPDRNRTPPSSYHRNTPSPQPQPQAHSRTAAISISGFGPAAGLAKRAVEKMGRAWGGFSSNSSGSVYSSSSSNAGHPSDHALARTNSNTSNGAMPSGKGKSRRTPDAPSGAWSLTSGASSDSDGVMPPPEGPSLGKCIRLPLRVRYGEAATSGVVFGRELKFVVKETAVGIGVDPASINNGIEVEPEGNVDSRVLKTFEQRALPALVARCAQHILLWGVHEEGLFRVSGRPSHVTKLRNEFDTGADFDIRSCSPGDLDPHAVASVFKAFLRELPEPILTHSLIPYFEAALSQENEVISREQTTQPRTVRGPTLPSNPKNGIQGLRKPPSLSTLAMPNFSGMRPPSRSLCNALKSLIAQLPQENKDLIQTVTELIKATAKESRQTKMPLSNLLLVFCPSLNMNPPLLRVLCEAGDIWEGPPIESPVLDIKRESVVLDISPSTKDSDSASQSGVDQEEEIVQTQDDVSEQSISAPASIASNPPSQEHTRNTPRTRPLGPRRAHTPAIVVDNDTASGMSTSGSSIDSGASSSFMRSSFDSGSTRDDVISYTSTSEDQTSPSSRGFMVSSPPLTSSVESLATPSSSSVSPSLQDLSQQTKDIEPRPPVEIADEEDPLTPRRILDPETFQFPSIETAPPTPSSPRKFMPALSLPGLSSPTAHVSPTNSAPASPRHLRVKKPSLQLLFSKRSVSQLSSSNSSGGIPYISSPYLQAPRAASDSSVSTPSSTMTAPQSSTFTLPPVLDTPIESSPLRFGLGFDNDSPKDSPPPEDQTHTTCKDSPSLPLPTPTPAPGETPIASQYCGPSTSNLSLPLPSSTSSPYASHLRTQPTLRSRQASKTSLASTSSNHLGLLDDEDREDWTQSVLLAADSEGNWNLPSGH</sequence>
<feature type="region of interest" description="Disordered" evidence="1">
    <location>
        <begin position="766"/>
        <end position="792"/>
    </location>
</feature>
<feature type="compositionally biased region" description="Low complexity" evidence="1">
    <location>
        <begin position="1177"/>
        <end position="1192"/>
    </location>
</feature>
<keyword evidence="4" id="KW-1185">Reference proteome</keyword>
<evidence type="ECO:0000313" key="3">
    <source>
        <dbReference type="EMBL" id="THV05111.1"/>
    </source>
</evidence>
<feature type="region of interest" description="Disordered" evidence="1">
    <location>
        <begin position="526"/>
        <end position="597"/>
    </location>
</feature>
<evidence type="ECO:0000313" key="4">
    <source>
        <dbReference type="Proteomes" id="UP000297245"/>
    </source>
</evidence>
<feature type="compositionally biased region" description="Polar residues" evidence="1">
    <location>
        <begin position="903"/>
        <end position="917"/>
    </location>
</feature>
<feature type="region of interest" description="Disordered" evidence="1">
    <location>
        <begin position="1"/>
        <end position="105"/>
    </location>
</feature>
<dbReference type="OrthoDB" id="185175at2759"/>
<feature type="compositionally biased region" description="Low complexity" evidence="1">
    <location>
        <begin position="1265"/>
        <end position="1281"/>
    </location>
</feature>
<dbReference type="CDD" id="cd00159">
    <property type="entry name" value="RhoGAP"/>
    <property type="match status" value="1"/>
</dbReference>
<feature type="compositionally biased region" description="Polar residues" evidence="1">
    <location>
        <begin position="365"/>
        <end position="378"/>
    </location>
</feature>
<feature type="region of interest" description="Disordered" evidence="1">
    <location>
        <begin position="1174"/>
        <end position="1317"/>
    </location>
</feature>
<reference evidence="3 4" key="1">
    <citation type="journal article" date="2019" name="Nat. Ecol. Evol.">
        <title>Megaphylogeny resolves global patterns of mushroom evolution.</title>
        <authorList>
            <person name="Varga T."/>
            <person name="Krizsan K."/>
            <person name="Foldi C."/>
            <person name="Dima B."/>
            <person name="Sanchez-Garcia M."/>
            <person name="Sanchez-Ramirez S."/>
            <person name="Szollosi G.J."/>
            <person name="Szarkandi J.G."/>
            <person name="Papp V."/>
            <person name="Albert L."/>
            <person name="Andreopoulos W."/>
            <person name="Angelini C."/>
            <person name="Antonin V."/>
            <person name="Barry K.W."/>
            <person name="Bougher N.L."/>
            <person name="Buchanan P."/>
            <person name="Buyck B."/>
            <person name="Bense V."/>
            <person name="Catcheside P."/>
            <person name="Chovatia M."/>
            <person name="Cooper J."/>
            <person name="Damon W."/>
            <person name="Desjardin D."/>
            <person name="Finy P."/>
            <person name="Geml J."/>
            <person name="Haridas S."/>
            <person name="Hughes K."/>
            <person name="Justo A."/>
            <person name="Karasinski D."/>
            <person name="Kautmanova I."/>
            <person name="Kiss B."/>
            <person name="Kocsube S."/>
            <person name="Kotiranta H."/>
            <person name="LaButti K.M."/>
            <person name="Lechner B.E."/>
            <person name="Liimatainen K."/>
            <person name="Lipzen A."/>
            <person name="Lukacs Z."/>
            <person name="Mihaltcheva S."/>
            <person name="Morgado L.N."/>
            <person name="Niskanen T."/>
            <person name="Noordeloos M.E."/>
            <person name="Ohm R.A."/>
            <person name="Ortiz-Santana B."/>
            <person name="Ovrebo C."/>
            <person name="Racz N."/>
            <person name="Riley R."/>
            <person name="Savchenko A."/>
            <person name="Shiryaev A."/>
            <person name="Soop K."/>
            <person name="Spirin V."/>
            <person name="Szebenyi C."/>
            <person name="Tomsovsky M."/>
            <person name="Tulloss R.E."/>
            <person name="Uehling J."/>
            <person name="Grigoriev I.V."/>
            <person name="Vagvolgyi C."/>
            <person name="Papp T."/>
            <person name="Martin F.M."/>
            <person name="Miettinen O."/>
            <person name="Hibbett D.S."/>
            <person name="Nagy L.G."/>
        </authorList>
    </citation>
    <scope>NUCLEOTIDE SEQUENCE [LARGE SCALE GENOMIC DNA]</scope>
    <source>
        <strain evidence="3 4">CBS 962.96</strain>
    </source>
</reference>
<dbReference type="SMART" id="SM00324">
    <property type="entry name" value="RhoGAP"/>
    <property type="match status" value="1"/>
</dbReference>
<name>A0A4S8MQM4_DENBC</name>
<dbReference type="Pfam" id="PF00620">
    <property type="entry name" value="RhoGAP"/>
    <property type="match status" value="2"/>
</dbReference>
<feature type="region of interest" description="Disordered" evidence="1">
    <location>
        <begin position="131"/>
        <end position="252"/>
    </location>
</feature>
<feature type="region of interest" description="Disordered" evidence="1">
    <location>
        <begin position="903"/>
        <end position="1142"/>
    </location>
</feature>
<feature type="compositionally biased region" description="Basic and acidic residues" evidence="1">
    <location>
        <begin position="266"/>
        <end position="293"/>
    </location>
</feature>
<feature type="compositionally biased region" description="Low complexity" evidence="1">
    <location>
        <begin position="93"/>
        <end position="105"/>
    </location>
</feature>
<feature type="compositionally biased region" description="Polar residues" evidence="1">
    <location>
        <begin position="151"/>
        <end position="181"/>
    </location>
</feature>
<feature type="compositionally biased region" description="Polar residues" evidence="1">
    <location>
        <begin position="549"/>
        <end position="558"/>
    </location>
</feature>
<dbReference type="Proteomes" id="UP000297245">
    <property type="component" value="Unassembled WGS sequence"/>
</dbReference>
<organism evidence="3 4">
    <name type="scientific">Dendrothele bispora (strain CBS 962.96)</name>
    <dbReference type="NCBI Taxonomy" id="1314807"/>
    <lineage>
        <taxon>Eukaryota</taxon>
        <taxon>Fungi</taxon>
        <taxon>Dikarya</taxon>
        <taxon>Basidiomycota</taxon>
        <taxon>Agaricomycotina</taxon>
        <taxon>Agaricomycetes</taxon>
        <taxon>Agaricomycetidae</taxon>
        <taxon>Agaricales</taxon>
        <taxon>Agaricales incertae sedis</taxon>
        <taxon>Dendrothele</taxon>
    </lineage>
</organism>
<dbReference type="GO" id="GO:0031267">
    <property type="term" value="F:small GTPase binding"/>
    <property type="evidence" value="ECO:0007669"/>
    <property type="project" value="InterPro"/>
</dbReference>
<dbReference type="Gene3D" id="1.10.555.10">
    <property type="entry name" value="Rho GTPase activation protein"/>
    <property type="match status" value="1"/>
</dbReference>
<protein>
    <submittedName>
        <fullName evidence="3">RhoGAP-domain-containing protein</fullName>
    </submittedName>
</protein>
<evidence type="ECO:0000259" key="2">
    <source>
        <dbReference type="PROSITE" id="PS50238"/>
    </source>
</evidence>
<dbReference type="InterPro" id="IPR039767">
    <property type="entry name" value="RALBP1"/>
</dbReference>
<feature type="compositionally biased region" description="Polar residues" evidence="1">
    <location>
        <begin position="472"/>
        <end position="493"/>
    </location>
</feature>
<dbReference type="InterPro" id="IPR000198">
    <property type="entry name" value="RhoGAP_dom"/>
</dbReference>
<feature type="compositionally biased region" description="Polar residues" evidence="1">
    <location>
        <begin position="1011"/>
        <end position="1024"/>
    </location>
</feature>
<feature type="region of interest" description="Disordered" evidence="1">
    <location>
        <begin position="458"/>
        <end position="493"/>
    </location>
</feature>
<dbReference type="PANTHER" id="PTHR12783:SF5">
    <property type="entry name" value="RALA-BINDING PROTEIN 1"/>
    <property type="match status" value="1"/>
</dbReference>
<feature type="compositionally biased region" description="Polar residues" evidence="1">
    <location>
        <begin position="577"/>
        <end position="587"/>
    </location>
</feature>
<feature type="region of interest" description="Disordered" evidence="1">
    <location>
        <begin position="342"/>
        <end position="406"/>
    </location>
</feature>
<feature type="compositionally biased region" description="Low complexity" evidence="1">
    <location>
        <begin position="1035"/>
        <end position="1053"/>
    </location>
</feature>
<feature type="compositionally biased region" description="Pro residues" evidence="1">
    <location>
        <begin position="1244"/>
        <end position="1254"/>
    </location>
</feature>
<feature type="compositionally biased region" description="Low complexity" evidence="1">
    <location>
        <begin position="15"/>
        <end position="39"/>
    </location>
</feature>
<proteinExistence type="predicted"/>
<gene>
    <name evidence="3" type="ORF">K435DRAFT_961496</name>
</gene>
<feature type="region of interest" description="Disordered" evidence="1">
    <location>
        <begin position="266"/>
        <end position="317"/>
    </location>
</feature>